<feature type="coiled-coil region" evidence="4">
    <location>
        <begin position="920"/>
        <end position="1086"/>
    </location>
</feature>
<dbReference type="Pfam" id="PF02902">
    <property type="entry name" value="Peptidase_C48"/>
    <property type="match status" value="1"/>
</dbReference>
<evidence type="ECO:0000313" key="8">
    <source>
        <dbReference type="Proteomes" id="UP000823749"/>
    </source>
</evidence>
<feature type="region of interest" description="Disordered" evidence="5">
    <location>
        <begin position="514"/>
        <end position="708"/>
    </location>
</feature>
<comment type="similarity">
    <text evidence="1">Belongs to the peptidase C48 family.</text>
</comment>
<feature type="compositionally biased region" description="Polar residues" evidence="5">
    <location>
        <begin position="135"/>
        <end position="147"/>
    </location>
</feature>
<keyword evidence="8" id="KW-1185">Reference proteome</keyword>
<gene>
    <name evidence="7" type="ORF">RHGRI_005040</name>
</gene>
<feature type="region of interest" description="Disordered" evidence="5">
    <location>
        <begin position="840"/>
        <end position="864"/>
    </location>
</feature>
<dbReference type="GO" id="GO:0006508">
    <property type="term" value="P:proteolysis"/>
    <property type="evidence" value="ECO:0007669"/>
    <property type="project" value="UniProtKB-KW"/>
</dbReference>
<evidence type="ECO:0000256" key="4">
    <source>
        <dbReference type="SAM" id="Coils"/>
    </source>
</evidence>
<dbReference type="InterPro" id="IPR003653">
    <property type="entry name" value="Peptidase_C48_C"/>
</dbReference>
<evidence type="ECO:0000256" key="5">
    <source>
        <dbReference type="SAM" id="MobiDB-lite"/>
    </source>
</evidence>
<feature type="region of interest" description="Disordered" evidence="5">
    <location>
        <begin position="1110"/>
        <end position="1140"/>
    </location>
</feature>
<evidence type="ECO:0000259" key="6">
    <source>
        <dbReference type="PROSITE" id="PS50600"/>
    </source>
</evidence>
<feature type="region of interest" description="Disordered" evidence="5">
    <location>
        <begin position="135"/>
        <end position="155"/>
    </location>
</feature>
<keyword evidence="3" id="KW-0378">Hydrolase</keyword>
<feature type="compositionally biased region" description="Basic and acidic residues" evidence="5">
    <location>
        <begin position="514"/>
        <end position="660"/>
    </location>
</feature>
<keyword evidence="2" id="KW-0645">Protease</keyword>
<feature type="compositionally biased region" description="Basic and acidic residues" evidence="5">
    <location>
        <begin position="742"/>
        <end position="752"/>
    </location>
</feature>
<evidence type="ECO:0000256" key="1">
    <source>
        <dbReference type="ARBA" id="ARBA00005234"/>
    </source>
</evidence>
<feature type="region of interest" description="Disordered" evidence="5">
    <location>
        <begin position="181"/>
        <end position="228"/>
    </location>
</feature>
<dbReference type="EMBL" id="JACTNZ010000002">
    <property type="protein sequence ID" value="KAG5562163.1"/>
    <property type="molecule type" value="Genomic_DNA"/>
</dbReference>
<organism evidence="7 8">
    <name type="scientific">Rhododendron griersonianum</name>
    <dbReference type="NCBI Taxonomy" id="479676"/>
    <lineage>
        <taxon>Eukaryota</taxon>
        <taxon>Viridiplantae</taxon>
        <taxon>Streptophyta</taxon>
        <taxon>Embryophyta</taxon>
        <taxon>Tracheophyta</taxon>
        <taxon>Spermatophyta</taxon>
        <taxon>Magnoliopsida</taxon>
        <taxon>eudicotyledons</taxon>
        <taxon>Gunneridae</taxon>
        <taxon>Pentapetalae</taxon>
        <taxon>asterids</taxon>
        <taxon>Ericales</taxon>
        <taxon>Ericaceae</taxon>
        <taxon>Ericoideae</taxon>
        <taxon>Rhodoreae</taxon>
        <taxon>Rhododendron</taxon>
    </lineage>
</organism>
<dbReference type="Proteomes" id="UP000823749">
    <property type="component" value="Chromosome 2"/>
</dbReference>
<dbReference type="PROSITE" id="PS50600">
    <property type="entry name" value="ULP_PROTEASE"/>
    <property type="match status" value="1"/>
</dbReference>
<feature type="region of interest" description="Disordered" evidence="5">
    <location>
        <begin position="731"/>
        <end position="752"/>
    </location>
</feature>
<keyword evidence="4" id="KW-0175">Coiled coil</keyword>
<sequence>MGGNMAEASSEAILENMWANFIAQNERERITKKTSQLPKELEELLSTLDARDGSMEILQRLPSLESFSVKLYMVLVYMWVCFICVYCMDHESLFVPILGIKIRLCKCMCFAIWDARTGILETEFFTANRLEHGFQESSNNETQTPTPVTLPKTEGNEEIVAPITVRARGCTQSQYDLRKRVATKMQESRSQPVNGKKKRKRDRQEPEEQTEIDEEHTQAEQTQPTGSNRCNMQSICRLLKDTKLSDRHIVSLKKTPFWLLFEAIMNSKLLSDNCRKYDEVVLKIIQSYEEESRSFIVGDRQLKLTKEHVKLIFGISCGEVEMVEANVKKESVALAKRLEMKEARLSAPVMKQKIKELISSEKEQDVEDVVRLLCLYLCVTLFFSNQGTTVNWSYIQHMEDLERVKENDWAEAIRKYLLISVHNNHKDLRGLRGSTVLLLYWLCEHTKLVEVKNQNAVPRVVKWKISDLRKSLKDFEQLSQLPGDKVIMSLLLFSIDVNHTEVQETAEERKIFDEISGDHGDEQGQVSKDHRGEQGEAKVNHTEVQETAEERKIFDEISGDHGDEQGQVSKDHWGEQGEAKVNHTEVQETAEERKIFDEISGDHGDEQGQVSKDHRGEQGEAKVNHTEVQETAEERKIFDEISGDHGNEQGQVSKDHRGEQGEANVTEVNHTEVQETAEERKIFDEISGDYGDEQGQVSKDHRGEQGEANVTEVEPMIGVVHGGEQVRVCGEEEGEKGGVQVSKDDGGEKDDEAKKVQGLDDFNSPICRSYETDSGVKLVNHTEVQETAEERKIFDEISGDHGDEQGQISKDHRGEQGEAKVTEVEPTIGVVHGGEQVGVCGEEEGEKGGVQVSKDDGGEKDDEAEKVQGLDDFNSPICRSYETDSGLTLVPNTLGQMSLPNTTPIASLNTICGTIEEQGKKDANALIDEMKSKIEKLEIEKQNLEIEIIKIQEQNEKALQSRNEENGMLKQRIQTLEKHATALQKKNDKLQNGNKLLLKEKEDLEVKVKELDAKVEDFEIHQLTQAYPMETEREVHEVTQHATFEKIASLEKEKNDMEDELACMTVHEITQEAAKEKMKLKKSKEQCSPRSMFKRVIARDDRKQNYSEDYVYGQAKRKSPQVDPIDVDNSPDYEQQQKGKKKMLKKLKVNTEIDTINVDESQEYEQREKGKKKKLKNLKVKGQVAKLICPETWKKIEQLWKTGEPGTVVMKSPQDVIYVELLDIENLLFDDPISNRCVDAYALLLMRQHLETQPTFNLNTQPPKSYIFISYFMDIIENKKQEQLRRTLHNLMRQAASARFLLFPILTSFHWTLLVLDKDNGKWKLYNPLFLKYGKNNKHCIISEKLRITVAAYINADKKQAAKMVMSDTVEVQKDSSQQEIGSLDCGIIVMSIMRKYIENENPTSAITRQDCRQFRADLIDLFIKQEVL</sequence>
<protein>
    <recommendedName>
        <fullName evidence="6">Ubiquitin-like protease family profile domain-containing protein</fullName>
    </recommendedName>
</protein>
<feature type="domain" description="Ubiquitin-like protease family profile" evidence="6">
    <location>
        <begin position="1217"/>
        <end position="1397"/>
    </location>
</feature>
<feature type="compositionally biased region" description="Basic and acidic residues" evidence="5">
    <location>
        <begin position="853"/>
        <end position="864"/>
    </location>
</feature>
<feature type="region of interest" description="Disordered" evidence="5">
    <location>
        <begin position="796"/>
        <end position="820"/>
    </location>
</feature>
<evidence type="ECO:0000256" key="3">
    <source>
        <dbReference type="ARBA" id="ARBA00022801"/>
    </source>
</evidence>
<reference evidence="7" key="1">
    <citation type="submission" date="2020-08" db="EMBL/GenBank/DDBJ databases">
        <title>Plant Genome Project.</title>
        <authorList>
            <person name="Zhang R.-G."/>
        </authorList>
    </citation>
    <scope>NUCLEOTIDE SEQUENCE</scope>
    <source>
        <strain evidence="7">WSP0</strain>
        <tissue evidence="7">Leaf</tissue>
    </source>
</reference>
<name>A0AAV6LAR2_9ERIC</name>
<dbReference type="SUPFAM" id="SSF54001">
    <property type="entry name" value="Cysteine proteinases"/>
    <property type="match status" value="1"/>
</dbReference>
<dbReference type="Gene3D" id="3.40.395.10">
    <property type="entry name" value="Adenoviral Proteinase, Chain A"/>
    <property type="match status" value="1"/>
</dbReference>
<evidence type="ECO:0000313" key="7">
    <source>
        <dbReference type="EMBL" id="KAG5562163.1"/>
    </source>
</evidence>
<evidence type="ECO:0000256" key="2">
    <source>
        <dbReference type="ARBA" id="ARBA00022670"/>
    </source>
</evidence>
<feature type="compositionally biased region" description="Basic and acidic residues" evidence="5">
    <location>
        <begin position="669"/>
        <end position="684"/>
    </location>
</feature>
<proteinExistence type="inferred from homology"/>
<comment type="caution">
    <text evidence="7">The sequence shown here is derived from an EMBL/GenBank/DDBJ whole genome shotgun (WGS) entry which is preliminary data.</text>
</comment>
<accession>A0AAV6LAR2</accession>
<dbReference type="GO" id="GO:0008234">
    <property type="term" value="F:cysteine-type peptidase activity"/>
    <property type="evidence" value="ECO:0007669"/>
    <property type="project" value="InterPro"/>
</dbReference>
<feature type="compositionally biased region" description="Polar residues" evidence="5">
    <location>
        <begin position="219"/>
        <end position="228"/>
    </location>
</feature>
<dbReference type="InterPro" id="IPR038765">
    <property type="entry name" value="Papain-like_cys_pep_sf"/>
</dbReference>
<feature type="compositionally biased region" description="Acidic residues" evidence="5">
    <location>
        <begin position="205"/>
        <end position="214"/>
    </location>
</feature>